<feature type="transmembrane region" description="Helical" evidence="18">
    <location>
        <begin position="201"/>
        <end position="220"/>
    </location>
</feature>
<evidence type="ECO:0000256" key="17">
    <source>
        <dbReference type="ARBA" id="ARBA00049551"/>
    </source>
</evidence>
<geneLocation type="mitochondrion" evidence="20"/>
<dbReference type="AlphaFoldDB" id="A0A7D7FCW1"/>
<dbReference type="EMBL" id="MT410840">
    <property type="protein sequence ID" value="QMP96645.1"/>
    <property type="molecule type" value="Genomic_DNA"/>
</dbReference>
<evidence type="ECO:0000256" key="15">
    <source>
        <dbReference type="ARBA" id="ARBA00023128"/>
    </source>
</evidence>
<evidence type="ECO:0000256" key="2">
    <source>
        <dbReference type="ARBA" id="ARBA00004448"/>
    </source>
</evidence>
<keyword evidence="12 18" id="KW-1133">Transmembrane helix</keyword>
<evidence type="ECO:0000256" key="10">
    <source>
        <dbReference type="ARBA" id="ARBA00022967"/>
    </source>
</evidence>
<evidence type="ECO:0000256" key="12">
    <source>
        <dbReference type="ARBA" id="ARBA00022989"/>
    </source>
</evidence>
<keyword evidence="16 18" id="KW-0472">Membrane</keyword>
<organism evidence="20">
    <name type="scientific">Acnemia nitidicollis</name>
    <dbReference type="NCBI Taxonomy" id="2339098"/>
    <lineage>
        <taxon>Eukaryota</taxon>
        <taxon>Metazoa</taxon>
        <taxon>Ecdysozoa</taxon>
        <taxon>Arthropoda</taxon>
        <taxon>Hexapoda</taxon>
        <taxon>Insecta</taxon>
        <taxon>Pterygota</taxon>
        <taxon>Neoptera</taxon>
        <taxon>Endopterygota</taxon>
        <taxon>Diptera</taxon>
        <taxon>Nematocera</taxon>
        <taxon>Sciaroidea</taxon>
        <taxon>Mycetophilidae</taxon>
        <taxon>Acnemia</taxon>
    </lineage>
</organism>
<dbReference type="GO" id="GO:0008137">
    <property type="term" value="F:NADH dehydrogenase (ubiquinone) activity"/>
    <property type="evidence" value="ECO:0007669"/>
    <property type="project" value="UniProtKB-EC"/>
</dbReference>
<keyword evidence="14 18" id="KW-0830">Ubiquinone</keyword>
<keyword evidence="8 18" id="KW-0812">Transmembrane</keyword>
<dbReference type="Pfam" id="PF00361">
    <property type="entry name" value="Proton_antipo_M"/>
    <property type="match status" value="1"/>
</dbReference>
<evidence type="ECO:0000256" key="18">
    <source>
        <dbReference type="RuleBase" id="RU003403"/>
    </source>
</evidence>
<feature type="transmembrane region" description="Helical" evidence="18">
    <location>
        <begin position="14"/>
        <end position="39"/>
    </location>
</feature>
<evidence type="ECO:0000256" key="13">
    <source>
        <dbReference type="ARBA" id="ARBA00023027"/>
    </source>
</evidence>
<evidence type="ECO:0000256" key="14">
    <source>
        <dbReference type="ARBA" id="ARBA00023075"/>
    </source>
</evidence>
<keyword evidence="10 18" id="KW-1278">Translocase</keyword>
<dbReference type="GO" id="GO:0005743">
    <property type="term" value="C:mitochondrial inner membrane"/>
    <property type="evidence" value="ECO:0007669"/>
    <property type="project" value="UniProtKB-SubCell"/>
</dbReference>
<dbReference type="InterPro" id="IPR003917">
    <property type="entry name" value="NADH_UbQ_OxRdtase_chain2"/>
</dbReference>
<feature type="transmembrane region" description="Helical" evidence="18">
    <location>
        <begin position="320"/>
        <end position="344"/>
    </location>
</feature>
<dbReference type="InterPro" id="IPR050175">
    <property type="entry name" value="Complex_I_Subunit_2"/>
</dbReference>
<gene>
    <name evidence="20" type="primary">ND2</name>
</gene>
<evidence type="ECO:0000256" key="11">
    <source>
        <dbReference type="ARBA" id="ARBA00022982"/>
    </source>
</evidence>
<comment type="subcellular location">
    <subcellularLocation>
        <location evidence="2 18">Mitochondrion inner membrane</location>
        <topology evidence="2 18">Multi-pass membrane protein</topology>
    </subcellularLocation>
</comment>
<keyword evidence="7 18" id="KW-0679">Respiratory chain</keyword>
<keyword evidence="13 18" id="KW-0520">NAD</keyword>
<evidence type="ECO:0000256" key="7">
    <source>
        <dbReference type="ARBA" id="ARBA00022660"/>
    </source>
</evidence>
<keyword evidence="15 18" id="KW-0496">Mitochondrion</keyword>
<protein>
    <recommendedName>
        <fullName evidence="5 18">NADH-ubiquinone oxidoreductase chain 2</fullName>
        <ecNumber evidence="4 18">7.1.1.2</ecNumber>
    </recommendedName>
</protein>
<name>A0A7D7FCW1_9DIPT</name>
<reference evidence="20" key="1">
    <citation type="submission" date="2020-04" db="EMBL/GenBank/DDBJ databases">
        <title>DNAmark Project.</title>
        <authorList>
            <person name="Leerhoei F."/>
        </authorList>
    </citation>
    <scope>NUCLEOTIDE SEQUENCE</scope>
    <source>
        <strain evidence="20">DM752</strain>
    </source>
</reference>
<keyword evidence="9 18" id="KW-0999">Mitochondrion inner membrane</keyword>
<accession>A0A7D7FCW1</accession>
<evidence type="ECO:0000256" key="9">
    <source>
        <dbReference type="ARBA" id="ARBA00022792"/>
    </source>
</evidence>
<comment type="similarity">
    <text evidence="3 18">Belongs to the complex I subunit 2 family.</text>
</comment>
<feature type="transmembrane region" description="Helical" evidence="18">
    <location>
        <begin position="113"/>
        <end position="135"/>
    </location>
</feature>
<feature type="transmembrane region" description="Helical" evidence="18">
    <location>
        <begin position="88"/>
        <end position="106"/>
    </location>
</feature>
<evidence type="ECO:0000256" key="4">
    <source>
        <dbReference type="ARBA" id="ARBA00012944"/>
    </source>
</evidence>
<evidence type="ECO:0000256" key="16">
    <source>
        <dbReference type="ARBA" id="ARBA00023136"/>
    </source>
</evidence>
<dbReference type="PANTHER" id="PTHR46552:SF1">
    <property type="entry name" value="NADH-UBIQUINONE OXIDOREDUCTASE CHAIN 2"/>
    <property type="match status" value="1"/>
</dbReference>
<comment type="function">
    <text evidence="1">Core subunit of the mitochondrial membrane respiratory chain NADH dehydrogenase (Complex I) that is believed to belong to the minimal assembly required for catalysis. Complex I functions in the transfer of electrons from NADH to the respiratory chain. The immediate electron acceptor for the enzyme is believed to be ubiquinone.</text>
</comment>
<dbReference type="PANTHER" id="PTHR46552">
    <property type="entry name" value="NADH-UBIQUINONE OXIDOREDUCTASE CHAIN 2"/>
    <property type="match status" value="1"/>
</dbReference>
<sequence length="345" mass="40718">MIKNSSNLLFINTLMLSTIMVISSNSWIGCWMGLEINLLSFIPLMVNKNNLLSTEATIKYFLMQAFTSSLLLFSIILFMISYNFTFELTYFKNLSFSTMIFFTLLIKSGTAPFHFWFPIVIEGLSWINSFILMTWQKIAPLLMISYFSFMNSFSFFIIISTIIGSLGGLNQISLRKIMAFSSINHIGWMLTAMMFNEYLWIFYFIIYSITSLTIVLIFNMNKIFYFNQLFSMNMKSQILKFTFFISLLSLGGLPPFLGFFPKWMVIQSMIEMNQLFIMMILICTSLLTLYFYLRICYSTFMFNIMQPNWLMNYYFNYKMMFLLIMFLMISLAGLIQFLSLTYIFY</sequence>
<dbReference type="CTD" id="4536"/>
<evidence type="ECO:0000256" key="5">
    <source>
        <dbReference type="ARBA" id="ARBA00021008"/>
    </source>
</evidence>
<dbReference type="EC" id="7.1.1.2" evidence="4 18"/>
<dbReference type="RefSeq" id="YP_009919052.1">
    <property type="nucleotide sequence ID" value="NC_050318.1"/>
</dbReference>
<feature type="domain" description="NADH:quinone oxidoreductase/Mrp antiporter transmembrane" evidence="19">
    <location>
        <begin position="24"/>
        <end position="288"/>
    </location>
</feature>
<evidence type="ECO:0000256" key="1">
    <source>
        <dbReference type="ARBA" id="ARBA00003257"/>
    </source>
</evidence>
<feature type="transmembrane region" description="Helical" evidence="18">
    <location>
        <begin position="272"/>
        <end position="293"/>
    </location>
</feature>
<feature type="transmembrane region" description="Helical" evidence="18">
    <location>
        <begin position="60"/>
        <end position="82"/>
    </location>
</feature>
<comment type="catalytic activity">
    <reaction evidence="17 18">
        <text>a ubiquinone + NADH + 5 H(+)(in) = a ubiquinol + NAD(+) + 4 H(+)(out)</text>
        <dbReference type="Rhea" id="RHEA:29091"/>
        <dbReference type="Rhea" id="RHEA-COMP:9565"/>
        <dbReference type="Rhea" id="RHEA-COMP:9566"/>
        <dbReference type="ChEBI" id="CHEBI:15378"/>
        <dbReference type="ChEBI" id="CHEBI:16389"/>
        <dbReference type="ChEBI" id="CHEBI:17976"/>
        <dbReference type="ChEBI" id="CHEBI:57540"/>
        <dbReference type="ChEBI" id="CHEBI:57945"/>
        <dbReference type="EC" id="7.1.1.2"/>
    </reaction>
</comment>
<keyword evidence="11 18" id="KW-0249">Electron transport</keyword>
<evidence type="ECO:0000256" key="8">
    <source>
        <dbReference type="ARBA" id="ARBA00022692"/>
    </source>
</evidence>
<evidence type="ECO:0000259" key="19">
    <source>
        <dbReference type="Pfam" id="PF00361"/>
    </source>
</evidence>
<dbReference type="InterPro" id="IPR001750">
    <property type="entry name" value="ND/Mrp_TM"/>
</dbReference>
<dbReference type="PROSITE" id="PS51257">
    <property type="entry name" value="PROKAR_LIPOPROTEIN"/>
    <property type="match status" value="1"/>
</dbReference>
<evidence type="ECO:0000256" key="3">
    <source>
        <dbReference type="ARBA" id="ARBA00007012"/>
    </source>
</evidence>
<comment type="function">
    <text evidence="18">Core subunit of the mitochondrial membrane respiratory chain NADH dehydrogenase (Complex I) which catalyzes electron transfer from NADH through the respiratory chain, using ubiquinone as an electron acceptor. Essential for the catalytic activity and assembly of complex I.</text>
</comment>
<dbReference type="PRINTS" id="PR01436">
    <property type="entry name" value="NADHDHGNASE2"/>
</dbReference>
<feature type="transmembrane region" description="Helical" evidence="18">
    <location>
        <begin position="241"/>
        <end position="260"/>
    </location>
</feature>
<keyword evidence="6" id="KW-0813">Transport</keyword>
<dbReference type="GeneID" id="58905070"/>
<evidence type="ECO:0000256" key="6">
    <source>
        <dbReference type="ARBA" id="ARBA00022448"/>
    </source>
</evidence>
<dbReference type="GO" id="GO:0006120">
    <property type="term" value="P:mitochondrial electron transport, NADH to ubiquinone"/>
    <property type="evidence" value="ECO:0007669"/>
    <property type="project" value="InterPro"/>
</dbReference>
<evidence type="ECO:0000313" key="20">
    <source>
        <dbReference type="EMBL" id="QMP96645.1"/>
    </source>
</evidence>
<feature type="transmembrane region" description="Helical" evidence="18">
    <location>
        <begin position="141"/>
        <end position="165"/>
    </location>
</feature>
<proteinExistence type="inferred from homology"/>